<dbReference type="GO" id="GO:0006446">
    <property type="term" value="P:regulation of translational initiation"/>
    <property type="evidence" value="ECO:0007669"/>
    <property type="project" value="TreeGrafter"/>
</dbReference>
<dbReference type="GO" id="GO:0003723">
    <property type="term" value="F:RNA binding"/>
    <property type="evidence" value="ECO:0007669"/>
    <property type="project" value="InterPro"/>
</dbReference>
<dbReference type="OrthoDB" id="8171816at2759"/>
<organism evidence="8 9">
    <name type="scientific">Cloeon dipterum</name>
    <dbReference type="NCBI Taxonomy" id="197152"/>
    <lineage>
        <taxon>Eukaryota</taxon>
        <taxon>Metazoa</taxon>
        <taxon>Ecdysozoa</taxon>
        <taxon>Arthropoda</taxon>
        <taxon>Hexapoda</taxon>
        <taxon>Insecta</taxon>
        <taxon>Pterygota</taxon>
        <taxon>Palaeoptera</taxon>
        <taxon>Ephemeroptera</taxon>
        <taxon>Pisciforma</taxon>
        <taxon>Baetidae</taxon>
        <taxon>Cloeon</taxon>
    </lineage>
</organism>
<reference evidence="8 9" key="1">
    <citation type="submission" date="2020-04" db="EMBL/GenBank/DDBJ databases">
        <authorList>
            <person name="Alioto T."/>
            <person name="Alioto T."/>
            <person name="Gomez Garrido J."/>
        </authorList>
    </citation>
    <scope>NUCLEOTIDE SEQUENCE [LARGE SCALE GENOMIC DNA]</scope>
</reference>
<feature type="region of interest" description="Disordered" evidence="6">
    <location>
        <begin position="21"/>
        <end position="40"/>
    </location>
</feature>
<feature type="domain" description="MIF4G" evidence="7">
    <location>
        <begin position="319"/>
        <end position="527"/>
    </location>
</feature>
<comment type="caution">
    <text evidence="8">The sequence shown here is derived from an EMBL/GenBank/DDBJ whole genome shotgun (WGS) entry which is preliminary data.</text>
</comment>
<dbReference type="SMART" id="SM00543">
    <property type="entry name" value="MIF4G"/>
    <property type="match status" value="1"/>
</dbReference>
<evidence type="ECO:0000259" key="7">
    <source>
        <dbReference type="SMART" id="SM00543"/>
    </source>
</evidence>
<keyword evidence="3" id="KW-0810">Translation regulation</keyword>
<dbReference type="InterPro" id="IPR009533">
    <property type="entry name" value="FAM107"/>
</dbReference>
<keyword evidence="9" id="KW-1185">Reference proteome</keyword>
<protein>
    <recommendedName>
        <fullName evidence="7">MIF4G domain-containing protein</fullName>
    </recommendedName>
</protein>
<proteinExistence type="predicted"/>
<dbReference type="SUPFAM" id="SSF48371">
    <property type="entry name" value="ARM repeat"/>
    <property type="match status" value="1"/>
</dbReference>
<evidence type="ECO:0000256" key="4">
    <source>
        <dbReference type="ARBA" id="ARBA00023054"/>
    </source>
</evidence>
<feature type="compositionally biased region" description="Basic and acidic residues" evidence="6">
    <location>
        <begin position="66"/>
        <end position="94"/>
    </location>
</feature>
<dbReference type="PANTHER" id="PTHR23254">
    <property type="entry name" value="EIF4G DOMAIN PROTEIN"/>
    <property type="match status" value="1"/>
</dbReference>
<dbReference type="InterPro" id="IPR051367">
    <property type="entry name" value="mRNA_TranslReg/HistoneTransl"/>
</dbReference>
<comment type="subcellular location">
    <subcellularLocation>
        <location evidence="1">Cytoplasm</location>
    </subcellularLocation>
</comment>
<name>A0A8S1C0Z2_9INSE</name>
<evidence type="ECO:0000256" key="2">
    <source>
        <dbReference type="ARBA" id="ARBA00022490"/>
    </source>
</evidence>
<dbReference type="AlphaFoldDB" id="A0A8S1C0Z2"/>
<evidence type="ECO:0000256" key="3">
    <source>
        <dbReference type="ARBA" id="ARBA00022845"/>
    </source>
</evidence>
<dbReference type="GO" id="GO:0008494">
    <property type="term" value="F:translation activator activity"/>
    <property type="evidence" value="ECO:0007669"/>
    <property type="project" value="TreeGrafter"/>
</dbReference>
<gene>
    <name evidence="8" type="ORF">CLODIP_2_CD09203</name>
</gene>
<evidence type="ECO:0000256" key="5">
    <source>
        <dbReference type="SAM" id="Coils"/>
    </source>
</evidence>
<dbReference type="Proteomes" id="UP000494165">
    <property type="component" value="Unassembled WGS sequence"/>
</dbReference>
<dbReference type="InterPro" id="IPR003890">
    <property type="entry name" value="MIF4G-like_typ-3"/>
</dbReference>
<dbReference type="GO" id="GO:0005737">
    <property type="term" value="C:cytoplasm"/>
    <property type="evidence" value="ECO:0007669"/>
    <property type="project" value="UniProtKB-SubCell"/>
</dbReference>
<evidence type="ECO:0000313" key="9">
    <source>
        <dbReference type="Proteomes" id="UP000494165"/>
    </source>
</evidence>
<evidence type="ECO:0000256" key="1">
    <source>
        <dbReference type="ARBA" id="ARBA00004496"/>
    </source>
</evidence>
<feature type="compositionally biased region" description="Basic and acidic residues" evidence="6">
    <location>
        <begin position="125"/>
        <end position="137"/>
    </location>
</feature>
<feature type="region of interest" description="Disordered" evidence="6">
    <location>
        <begin position="527"/>
        <end position="556"/>
    </location>
</feature>
<dbReference type="Pfam" id="PF02854">
    <property type="entry name" value="MIF4G"/>
    <property type="match status" value="1"/>
</dbReference>
<evidence type="ECO:0000256" key="6">
    <source>
        <dbReference type="SAM" id="MobiDB-lite"/>
    </source>
</evidence>
<feature type="region of interest" description="Disordered" evidence="6">
    <location>
        <begin position="125"/>
        <end position="153"/>
    </location>
</feature>
<feature type="region of interest" description="Disordered" evidence="6">
    <location>
        <begin position="52"/>
        <end position="94"/>
    </location>
</feature>
<dbReference type="PANTHER" id="PTHR23254:SF15">
    <property type="entry name" value="POLYADENYLATE-BINDING PROTEIN-INTERACTING PROTEIN 1"/>
    <property type="match status" value="1"/>
</dbReference>
<keyword evidence="2" id="KW-0963">Cytoplasm</keyword>
<sequence length="612" mass="68665">MDNEQVPAVGRVRDFLSKFDSDEDNNQIKKGVLSNPSTPNAKRKLVTALVGQLEKSSSEPNVDNPDEGKIRAVKTDNRISNEESSVEEKKEHITSADEEHALKELQTQISNLKPSQLKLGVEMIPDHDGSEDARKDGAGLIMPRKPANPCLESDDRKNLHREIMFNKKVGINVLNQKSELQRAMEKHKDQAARKEAEKEKLNNKTAFEKVIEERARRLETQEKMEEEEHNDQKPEFLQVHAKLRSRMDPNKIIDKQENWKKRKEPALEQPISGESTSVIMAEEADLAKNSTLSADAQEFFPRGYSTMAAPISVPQSSPTELLRSAMSELTNNPGEFDNLVMPLGDTFCQWLTEPEVTNSAIGLILEHSIMEPNFRYNGARLCNLLNNLDNTEDGSAFRNILLERCHQENEQVKELIEADPKRLHSFTLFLAELFIQLETKKGTGAKISVLGQELYEDLKLLLSSPNDDNVKCACQVLKLAGMHLEQEVDSASMDQLEDLLTAAQSCPNLKPNMATLAKSVVNLRHQTWGRSPPSPVQSQWSSGDGASHQSNHFTNEPVYYGPDGQILTAEESRFLQDGLNAGNKGGDEDEGMDEELQDAYEQFLQMAPNSKQ</sequence>
<dbReference type="EMBL" id="CADEPI010000016">
    <property type="protein sequence ID" value="CAB3364538.1"/>
    <property type="molecule type" value="Genomic_DNA"/>
</dbReference>
<dbReference type="Gene3D" id="1.25.40.180">
    <property type="match status" value="1"/>
</dbReference>
<dbReference type="InterPro" id="IPR016024">
    <property type="entry name" value="ARM-type_fold"/>
</dbReference>
<accession>A0A8S1C0Z2</accession>
<dbReference type="Pfam" id="PF06625">
    <property type="entry name" value="DUF1151"/>
    <property type="match status" value="1"/>
</dbReference>
<evidence type="ECO:0000313" key="8">
    <source>
        <dbReference type="EMBL" id="CAB3364538.1"/>
    </source>
</evidence>
<keyword evidence="4 5" id="KW-0175">Coiled coil</keyword>
<feature type="coiled-coil region" evidence="5">
    <location>
        <begin position="177"/>
        <end position="230"/>
    </location>
</feature>